<name>A0A437QDF1_9GAMM</name>
<dbReference type="EC" id="5.6.2.4" evidence="16"/>
<dbReference type="FunFam" id="1.10.150.80:FF:000002">
    <property type="entry name" value="ATP-dependent DNA helicase RecQ"/>
    <property type="match status" value="1"/>
</dbReference>
<gene>
    <name evidence="20" type="primary">recQ</name>
    <name evidence="20" type="ORF">EOE65_02650</name>
</gene>
<feature type="domain" description="Helicase C-terminal" evidence="19">
    <location>
        <begin position="215"/>
        <end position="365"/>
    </location>
</feature>
<evidence type="ECO:0000256" key="1">
    <source>
        <dbReference type="ARBA" id="ARBA00001946"/>
    </source>
</evidence>
<keyword evidence="6" id="KW-0227">DNA damage</keyword>
<comment type="similarity">
    <text evidence="3">Belongs to the helicase family. RecQ subfamily.</text>
</comment>
<evidence type="ECO:0000256" key="5">
    <source>
        <dbReference type="ARBA" id="ARBA00022741"/>
    </source>
</evidence>
<dbReference type="Pfam" id="PF14493">
    <property type="entry name" value="HTH_40"/>
    <property type="match status" value="1"/>
</dbReference>
<keyword evidence="5" id="KW-0547">Nucleotide-binding</keyword>
<dbReference type="AlphaFoldDB" id="A0A437QDF1"/>
<comment type="cofactor">
    <cofactor evidence="2">
        <name>Zn(2+)</name>
        <dbReference type="ChEBI" id="CHEBI:29105"/>
    </cofactor>
</comment>
<evidence type="ECO:0000256" key="14">
    <source>
        <dbReference type="ARBA" id="ARBA00023235"/>
    </source>
</evidence>
<evidence type="ECO:0000256" key="16">
    <source>
        <dbReference type="NCBIfam" id="TIGR01389"/>
    </source>
</evidence>
<evidence type="ECO:0000256" key="12">
    <source>
        <dbReference type="ARBA" id="ARBA00023172"/>
    </source>
</evidence>
<dbReference type="GO" id="GO:0016787">
    <property type="term" value="F:hydrolase activity"/>
    <property type="evidence" value="ECO:0007669"/>
    <property type="project" value="UniProtKB-KW"/>
</dbReference>
<evidence type="ECO:0000256" key="9">
    <source>
        <dbReference type="ARBA" id="ARBA00022833"/>
    </source>
</evidence>
<evidence type="ECO:0000259" key="19">
    <source>
        <dbReference type="PROSITE" id="PS51194"/>
    </source>
</evidence>
<dbReference type="RefSeq" id="WP_127692739.1">
    <property type="nucleotide sequence ID" value="NZ_SACQ01000001.1"/>
</dbReference>
<dbReference type="FunFam" id="1.10.10.10:FF:000175">
    <property type="entry name" value="ATP-dependent DNA helicase RecQ"/>
    <property type="match status" value="1"/>
</dbReference>
<dbReference type="SMART" id="SM00956">
    <property type="entry name" value="RQC"/>
    <property type="match status" value="1"/>
</dbReference>
<dbReference type="SUPFAM" id="SSF52540">
    <property type="entry name" value="P-loop containing nucleoside triphosphate hydrolases"/>
    <property type="match status" value="2"/>
</dbReference>
<evidence type="ECO:0000259" key="18">
    <source>
        <dbReference type="PROSITE" id="PS51192"/>
    </source>
</evidence>
<evidence type="ECO:0000256" key="10">
    <source>
        <dbReference type="ARBA" id="ARBA00022840"/>
    </source>
</evidence>
<dbReference type="InterPro" id="IPR029491">
    <property type="entry name" value="Helicase_HTH"/>
</dbReference>
<dbReference type="InterPro" id="IPR011545">
    <property type="entry name" value="DEAD/DEAH_box_helicase_dom"/>
</dbReference>
<evidence type="ECO:0000256" key="6">
    <source>
        <dbReference type="ARBA" id="ARBA00022763"/>
    </source>
</evidence>
<keyword evidence="13" id="KW-0234">DNA repair</keyword>
<dbReference type="InterPro" id="IPR036388">
    <property type="entry name" value="WH-like_DNA-bd_sf"/>
</dbReference>
<evidence type="ECO:0000313" key="21">
    <source>
        <dbReference type="Proteomes" id="UP000282818"/>
    </source>
</evidence>
<evidence type="ECO:0000256" key="2">
    <source>
        <dbReference type="ARBA" id="ARBA00001947"/>
    </source>
</evidence>
<keyword evidence="9" id="KW-0862">Zinc</keyword>
<keyword evidence="10" id="KW-0067">ATP-binding</keyword>
<dbReference type="Pfam" id="PF00271">
    <property type="entry name" value="Helicase_C"/>
    <property type="match status" value="1"/>
</dbReference>
<dbReference type="GO" id="GO:0046872">
    <property type="term" value="F:metal ion binding"/>
    <property type="evidence" value="ECO:0007669"/>
    <property type="project" value="UniProtKB-KW"/>
</dbReference>
<accession>A0A437QDF1</accession>
<dbReference type="PROSITE" id="PS51192">
    <property type="entry name" value="HELICASE_ATP_BIND_1"/>
    <property type="match status" value="1"/>
</dbReference>
<comment type="cofactor">
    <cofactor evidence="1">
        <name>Mg(2+)</name>
        <dbReference type="ChEBI" id="CHEBI:18420"/>
    </cofactor>
</comment>
<dbReference type="GO" id="GO:0006281">
    <property type="term" value="P:DNA repair"/>
    <property type="evidence" value="ECO:0007669"/>
    <property type="project" value="UniProtKB-KW"/>
</dbReference>
<dbReference type="NCBIfam" id="TIGR01389">
    <property type="entry name" value="recQ"/>
    <property type="match status" value="1"/>
</dbReference>
<comment type="catalytic activity">
    <reaction evidence="15">
        <text>Couples ATP hydrolysis with the unwinding of duplex DNA by translocating in the 3'-5' direction.</text>
        <dbReference type="EC" id="5.6.2.4"/>
    </reaction>
</comment>
<keyword evidence="7 20" id="KW-0378">Hydrolase</keyword>
<dbReference type="SMART" id="SM00341">
    <property type="entry name" value="HRDC"/>
    <property type="match status" value="1"/>
</dbReference>
<reference evidence="20 21" key="1">
    <citation type="submission" date="2019-01" db="EMBL/GenBank/DDBJ databases">
        <authorList>
            <person name="Chen W.-M."/>
        </authorList>
    </citation>
    <scope>NUCLEOTIDE SEQUENCE [LARGE SCALE GENOMIC DNA]</scope>
    <source>
        <strain evidence="20 21">HPM-16</strain>
    </source>
</reference>
<keyword evidence="12" id="KW-0233">DNA recombination</keyword>
<dbReference type="Pfam" id="PF09382">
    <property type="entry name" value="RQC"/>
    <property type="match status" value="1"/>
</dbReference>
<dbReference type="InterPro" id="IPR027417">
    <property type="entry name" value="P-loop_NTPase"/>
</dbReference>
<dbReference type="InterPro" id="IPR010997">
    <property type="entry name" value="HRDC-like_sf"/>
</dbReference>
<dbReference type="FunFam" id="3.40.50.300:FF:000296">
    <property type="entry name" value="ATP-dependent DNA helicase RecQ"/>
    <property type="match status" value="1"/>
</dbReference>
<evidence type="ECO:0000256" key="3">
    <source>
        <dbReference type="ARBA" id="ARBA00005446"/>
    </source>
</evidence>
<organism evidence="20 21">
    <name type="scientific">Neptunomonas marina</name>
    <dbReference type="NCBI Taxonomy" id="1815562"/>
    <lineage>
        <taxon>Bacteria</taxon>
        <taxon>Pseudomonadati</taxon>
        <taxon>Pseudomonadota</taxon>
        <taxon>Gammaproteobacteria</taxon>
        <taxon>Oceanospirillales</taxon>
        <taxon>Oceanospirillaceae</taxon>
        <taxon>Neptunomonas</taxon>
    </lineage>
</organism>
<dbReference type="GO" id="GO:0043138">
    <property type="term" value="F:3'-5' DNA helicase activity"/>
    <property type="evidence" value="ECO:0007669"/>
    <property type="project" value="UniProtKB-EC"/>
</dbReference>
<evidence type="ECO:0000256" key="11">
    <source>
        <dbReference type="ARBA" id="ARBA00023125"/>
    </source>
</evidence>
<dbReference type="PANTHER" id="PTHR13710">
    <property type="entry name" value="DNA HELICASE RECQ FAMILY MEMBER"/>
    <property type="match status" value="1"/>
</dbReference>
<keyword evidence="14" id="KW-0413">Isomerase</keyword>
<keyword evidence="11" id="KW-0238">DNA-binding</keyword>
<dbReference type="InterPro" id="IPR006293">
    <property type="entry name" value="DNA_helicase_ATP-dep_RecQ_bac"/>
</dbReference>
<dbReference type="InterPro" id="IPR044876">
    <property type="entry name" value="HRDC_dom_sf"/>
</dbReference>
<keyword evidence="8 20" id="KW-0347">Helicase</keyword>
<dbReference type="CDD" id="cd17920">
    <property type="entry name" value="DEXHc_RecQ"/>
    <property type="match status" value="1"/>
</dbReference>
<keyword evidence="21" id="KW-1185">Reference proteome</keyword>
<dbReference type="CDD" id="cd18794">
    <property type="entry name" value="SF2_C_RecQ"/>
    <property type="match status" value="1"/>
</dbReference>
<dbReference type="Proteomes" id="UP000282818">
    <property type="component" value="Unassembled WGS sequence"/>
</dbReference>
<dbReference type="NCBIfam" id="TIGR00614">
    <property type="entry name" value="recQ_fam"/>
    <property type="match status" value="1"/>
</dbReference>
<dbReference type="Gene3D" id="3.40.50.300">
    <property type="entry name" value="P-loop containing nucleotide triphosphate hydrolases"/>
    <property type="match status" value="2"/>
</dbReference>
<dbReference type="EMBL" id="SACQ01000001">
    <property type="protein sequence ID" value="RVU32570.1"/>
    <property type="molecule type" value="Genomic_DNA"/>
</dbReference>
<dbReference type="GO" id="GO:0005524">
    <property type="term" value="F:ATP binding"/>
    <property type="evidence" value="ECO:0007669"/>
    <property type="project" value="UniProtKB-KW"/>
</dbReference>
<dbReference type="SUPFAM" id="SSF47819">
    <property type="entry name" value="HRDC-like"/>
    <property type="match status" value="1"/>
</dbReference>
<dbReference type="GO" id="GO:0009378">
    <property type="term" value="F:four-way junction helicase activity"/>
    <property type="evidence" value="ECO:0007669"/>
    <property type="project" value="TreeGrafter"/>
</dbReference>
<proteinExistence type="inferred from homology"/>
<feature type="domain" description="Helicase ATP-binding" evidence="18">
    <location>
        <begin position="26"/>
        <end position="194"/>
    </location>
</feature>
<evidence type="ECO:0000256" key="13">
    <source>
        <dbReference type="ARBA" id="ARBA00023204"/>
    </source>
</evidence>
<sequence length="705" mass="79099">MTDKALHVLKEVFGYDQFRPPQDAVIKRVVAGDDVLVIMPTGGGKSLCYQLPALLRQGTAVVISPLIALMEDQVAALRQLGVRVACLNSSLDYVSQQDVEMSLRQRQLDLLYIAPERLLQPRTLSLLESCDIALFAIDEAHCVSQWGHDFRPEYLQLAALGERFPSVPKIALTATADKRTQEEIVERLHLHNASTFVQGFDRPNIRYRIAQKNRAREQLLRFLKSEHPNDAGIVYCLSRKRVEETAAWLNERGFAALPYHAGLSADLRAHHQQRFLNEEGVIMVATIAFGMGIDKPNVRFVAHLDLPRSIEAYYQETGRAGRDGQPADAWMVYGLQDVIFLRQMLESSTAEEGRKQVERQKLEAMLGLCEITSCRRQVLLSYFGDEEHEPCGNCDTCLEPVPEWDGTEAARKALSAVFRTGQRFGVNHVVDVLLGNTTDKVKAEGHDRQSTWGIGKELGRNAWRSVFRQLVARGYLGVDGEGFGVLHLTERCRALLRGEEVLHLREDKRETEQSFSKGRSASSQLNGEDHALWEALKAVRKRLAQDQNVPPYVIFHDATLMEMVVYRPHTHAQMQKLSGVGERKLELYADDFLAAIREDAVPDNQSGQELESIALFKAGMSITQVAKMQKLSEKVIYGHLAAGIRSQELTVAEVVELPDTEIKHIEQVILDSQTRFGQALKPVYDALAGVYDLGVLNCVKEGLRT</sequence>
<dbReference type="GO" id="GO:0006310">
    <property type="term" value="P:DNA recombination"/>
    <property type="evidence" value="ECO:0007669"/>
    <property type="project" value="UniProtKB-UniRule"/>
</dbReference>
<dbReference type="GO" id="GO:0006260">
    <property type="term" value="P:DNA replication"/>
    <property type="evidence" value="ECO:0007669"/>
    <property type="project" value="InterPro"/>
</dbReference>
<comment type="caution">
    <text evidence="20">The sequence shown here is derived from an EMBL/GenBank/DDBJ whole genome shotgun (WGS) entry which is preliminary data.</text>
</comment>
<dbReference type="Pfam" id="PF00570">
    <property type="entry name" value="HRDC"/>
    <property type="match status" value="1"/>
</dbReference>
<dbReference type="GO" id="GO:0003677">
    <property type="term" value="F:DNA binding"/>
    <property type="evidence" value="ECO:0007669"/>
    <property type="project" value="UniProtKB-KW"/>
</dbReference>
<dbReference type="InterPro" id="IPR014001">
    <property type="entry name" value="Helicase_ATP-bd"/>
</dbReference>
<dbReference type="PROSITE" id="PS50967">
    <property type="entry name" value="HRDC"/>
    <property type="match status" value="1"/>
</dbReference>
<evidence type="ECO:0000259" key="17">
    <source>
        <dbReference type="PROSITE" id="PS50967"/>
    </source>
</evidence>
<dbReference type="GO" id="GO:0030894">
    <property type="term" value="C:replisome"/>
    <property type="evidence" value="ECO:0007669"/>
    <property type="project" value="TreeGrafter"/>
</dbReference>
<evidence type="ECO:0000256" key="8">
    <source>
        <dbReference type="ARBA" id="ARBA00022806"/>
    </source>
</evidence>
<dbReference type="GO" id="GO:0043590">
    <property type="term" value="C:bacterial nucleoid"/>
    <property type="evidence" value="ECO:0007669"/>
    <property type="project" value="TreeGrafter"/>
</dbReference>
<dbReference type="SMART" id="SM00490">
    <property type="entry name" value="HELICc"/>
    <property type="match status" value="1"/>
</dbReference>
<dbReference type="SMART" id="SM00487">
    <property type="entry name" value="DEXDc"/>
    <property type="match status" value="1"/>
</dbReference>
<dbReference type="InterPro" id="IPR001650">
    <property type="entry name" value="Helicase_C-like"/>
</dbReference>
<dbReference type="GO" id="GO:0009432">
    <property type="term" value="P:SOS response"/>
    <property type="evidence" value="ECO:0007669"/>
    <property type="project" value="UniProtKB-UniRule"/>
</dbReference>
<evidence type="ECO:0000256" key="15">
    <source>
        <dbReference type="ARBA" id="ARBA00034617"/>
    </source>
</evidence>
<dbReference type="Gene3D" id="1.10.150.80">
    <property type="entry name" value="HRDC domain"/>
    <property type="match status" value="1"/>
</dbReference>
<protein>
    <recommendedName>
        <fullName evidence="16">DNA helicase RecQ</fullName>
        <ecNumber evidence="16">5.6.2.4</ecNumber>
    </recommendedName>
</protein>
<dbReference type="Gene3D" id="1.10.10.10">
    <property type="entry name" value="Winged helix-like DNA-binding domain superfamily/Winged helix DNA-binding domain"/>
    <property type="match status" value="1"/>
</dbReference>
<dbReference type="PANTHER" id="PTHR13710:SF105">
    <property type="entry name" value="ATP-DEPENDENT DNA HELICASE Q1"/>
    <property type="match status" value="1"/>
</dbReference>
<dbReference type="PROSITE" id="PS51194">
    <property type="entry name" value="HELICASE_CTER"/>
    <property type="match status" value="1"/>
</dbReference>
<dbReference type="InterPro" id="IPR032284">
    <property type="entry name" value="RecQ_Zn-bd"/>
</dbReference>
<evidence type="ECO:0000256" key="7">
    <source>
        <dbReference type="ARBA" id="ARBA00022801"/>
    </source>
</evidence>
<dbReference type="Pfam" id="PF16124">
    <property type="entry name" value="RecQ_Zn_bind"/>
    <property type="match status" value="1"/>
</dbReference>
<dbReference type="Pfam" id="PF00270">
    <property type="entry name" value="DEAD"/>
    <property type="match status" value="1"/>
</dbReference>
<dbReference type="InterPro" id="IPR002121">
    <property type="entry name" value="HRDC_dom"/>
</dbReference>
<dbReference type="GO" id="GO:0005737">
    <property type="term" value="C:cytoplasm"/>
    <property type="evidence" value="ECO:0007669"/>
    <property type="project" value="TreeGrafter"/>
</dbReference>
<evidence type="ECO:0000256" key="4">
    <source>
        <dbReference type="ARBA" id="ARBA00022723"/>
    </source>
</evidence>
<dbReference type="FunFam" id="3.40.50.300:FF:000156">
    <property type="entry name" value="ATP-dependent DNA helicase recQ"/>
    <property type="match status" value="1"/>
</dbReference>
<dbReference type="InterPro" id="IPR018982">
    <property type="entry name" value="RQC_domain"/>
</dbReference>
<dbReference type="InterPro" id="IPR004589">
    <property type="entry name" value="DNA_helicase_ATP-dep_RecQ"/>
</dbReference>
<feature type="domain" description="HRDC" evidence="17">
    <location>
        <begin position="526"/>
        <end position="606"/>
    </location>
</feature>
<evidence type="ECO:0000313" key="20">
    <source>
        <dbReference type="EMBL" id="RVU32570.1"/>
    </source>
</evidence>
<keyword evidence="4" id="KW-0479">Metal-binding</keyword>